<keyword evidence="1" id="KW-0732">Signal</keyword>
<keyword evidence="3" id="KW-1185">Reference proteome</keyword>
<gene>
    <name evidence="2" type="ORF">BU16DRAFT_529762</name>
</gene>
<feature type="chain" id="PRO_5025361177" evidence="1">
    <location>
        <begin position="22"/>
        <end position="433"/>
    </location>
</feature>
<sequence length="433" mass="45925">MLRPRLFISPLLLLLSTHVSAQLDLQGGDPKDSDACLSLSSVNELGFLSNGVDIWKNLNIDSILTNFVSGGLSQTWVKDFYLNEALTSDEAANAGDFDCTNENSPCVPVFGSCDKYQSAQAMSITFALVNAHRLLSIQIKAYDEAVNIFSADGNSVANDLFNHVSMGRDLGKFDVGAFFSGFEFGVELALPALGGVFVDALKAGLKKGLKTVVENAVESNFNLGDNPAKDPGPFIDSLRTAFKSNQDALRAVMAGYFNQGNTDPTLTSTPEDTVAYLQQGQFLAGFLTNGATEASATTDAAHEIVKQAAAPIIAATWRAEGVKVILLPEAGCDPTNFAQGCQSGNGPCGPFDFVANQDQLGSVDGKNLCIGVGRGFDREADANPKLQSFFMNPQDVLLNAAKCLVSGKNNDVPPAQTEDMANGFPLCTFALKS</sequence>
<dbReference type="Proteomes" id="UP000799750">
    <property type="component" value="Unassembled WGS sequence"/>
</dbReference>
<dbReference type="AlphaFoldDB" id="A0A6A6QJN1"/>
<protein>
    <submittedName>
        <fullName evidence="2">Uncharacterized protein</fullName>
    </submittedName>
</protein>
<organism evidence="2 3">
    <name type="scientific">Lophium mytilinum</name>
    <dbReference type="NCBI Taxonomy" id="390894"/>
    <lineage>
        <taxon>Eukaryota</taxon>
        <taxon>Fungi</taxon>
        <taxon>Dikarya</taxon>
        <taxon>Ascomycota</taxon>
        <taxon>Pezizomycotina</taxon>
        <taxon>Dothideomycetes</taxon>
        <taxon>Pleosporomycetidae</taxon>
        <taxon>Mytilinidiales</taxon>
        <taxon>Mytilinidiaceae</taxon>
        <taxon>Lophium</taxon>
    </lineage>
</organism>
<evidence type="ECO:0000313" key="3">
    <source>
        <dbReference type="Proteomes" id="UP000799750"/>
    </source>
</evidence>
<dbReference type="OrthoDB" id="5426591at2759"/>
<accession>A0A6A6QJN1</accession>
<reference evidence="2" key="1">
    <citation type="journal article" date="2020" name="Stud. Mycol.">
        <title>101 Dothideomycetes genomes: a test case for predicting lifestyles and emergence of pathogens.</title>
        <authorList>
            <person name="Haridas S."/>
            <person name="Albert R."/>
            <person name="Binder M."/>
            <person name="Bloem J."/>
            <person name="Labutti K."/>
            <person name="Salamov A."/>
            <person name="Andreopoulos B."/>
            <person name="Baker S."/>
            <person name="Barry K."/>
            <person name="Bills G."/>
            <person name="Bluhm B."/>
            <person name="Cannon C."/>
            <person name="Castanera R."/>
            <person name="Culley D."/>
            <person name="Daum C."/>
            <person name="Ezra D."/>
            <person name="Gonzalez J."/>
            <person name="Henrissat B."/>
            <person name="Kuo A."/>
            <person name="Liang C."/>
            <person name="Lipzen A."/>
            <person name="Lutzoni F."/>
            <person name="Magnuson J."/>
            <person name="Mondo S."/>
            <person name="Nolan M."/>
            <person name="Ohm R."/>
            <person name="Pangilinan J."/>
            <person name="Park H.-J."/>
            <person name="Ramirez L."/>
            <person name="Alfaro M."/>
            <person name="Sun H."/>
            <person name="Tritt A."/>
            <person name="Yoshinaga Y."/>
            <person name="Zwiers L.-H."/>
            <person name="Turgeon B."/>
            <person name="Goodwin S."/>
            <person name="Spatafora J."/>
            <person name="Crous P."/>
            <person name="Grigoriev I."/>
        </authorList>
    </citation>
    <scope>NUCLEOTIDE SEQUENCE</scope>
    <source>
        <strain evidence="2">CBS 269.34</strain>
    </source>
</reference>
<proteinExistence type="predicted"/>
<feature type="signal peptide" evidence="1">
    <location>
        <begin position="1"/>
        <end position="21"/>
    </location>
</feature>
<dbReference type="EMBL" id="MU004194">
    <property type="protein sequence ID" value="KAF2492432.1"/>
    <property type="molecule type" value="Genomic_DNA"/>
</dbReference>
<name>A0A6A6QJN1_9PEZI</name>
<evidence type="ECO:0000313" key="2">
    <source>
        <dbReference type="EMBL" id="KAF2492432.1"/>
    </source>
</evidence>
<evidence type="ECO:0000256" key="1">
    <source>
        <dbReference type="SAM" id="SignalP"/>
    </source>
</evidence>